<dbReference type="InterPro" id="IPR002129">
    <property type="entry name" value="PyrdxlP-dep_de-COase"/>
</dbReference>
<evidence type="ECO:0000256" key="3">
    <source>
        <dbReference type="ARBA" id="ARBA00022793"/>
    </source>
</evidence>
<evidence type="ECO:0000256" key="5">
    <source>
        <dbReference type="ARBA" id="ARBA00023239"/>
    </source>
</evidence>
<evidence type="ECO:0000256" key="2">
    <source>
        <dbReference type="ARBA" id="ARBA00009533"/>
    </source>
</evidence>
<dbReference type="GO" id="GO:0019752">
    <property type="term" value="P:carboxylic acid metabolic process"/>
    <property type="evidence" value="ECO:0007669"/>
    <property type="project" value="InterPro"/>
</dbReference>
<name>A0A0C9UAL3_SPHS4</name>
<dbReference type="InterPro" id="IPR015422">
    <property type="entry name" value="PyrdxlP-dep_Trfase_small"/>
</dbReference>
<dbReference type="GO" id="GO:0006520">
    <property type="term" value="P:amino acid metabolic process"/>
    <property type="evidence" value="ECO:0007669"/>
    <property type="project" value="InterPro"/>
</dbReference>
<evidence type="ECO:0000256" key="4">
    <source>
        <dbReference type="ARBA" id="ARBA00022898"/>
    </source>
</evidence>
<evidence type="ECO:0008006" key="10">
    <source>
        <dbReference type="Google" id="ProtNLM"/>
    </source>
</evidence>
<dbReference type="OrthoDB" id="639767at2759"/>
<sequence length="493" mass="55296">MDIEEFRKAGYQAIDRICDYFYSLGDRNVLSKVEPGYLRKALPAQAPEEGENFDKIADDFKDLILPGITHWQHPSFFAYFPTASTPEGILGDLYASSVSNPGFNWICSPACTELEAVVMDWAAKLFGLSDAFLNTSGVGGGVLQTTASESGLTAVVAARARYLTTHPDVPLEKLVLYVTTQTHSLGNKAALILGLQYRTLDVTVDDNYGLRAKSFKQALEEDKAAGKHPFMLIATVGSTSIGAIDHVSEVGEVARQYDLWLHVDAAWAGVVLACPEYRGMCQLEGINTYAHSFCLNFHKWGLVNFDASAMWIRDRKLLTDALDITPTYLRTKEADEGTVIDYRNWQLPLGRRFRSLKVWFVLRSFGLNGFREHIRKGIALSKKFNALVESSPQFEIVTPPSITLTVFRLLPSTDSGVDKSDTEAVNQLNQMYQRRLHAADLFLTQTDVNKMFSIRLVIGSTRTEEEHIQRAFEIMVREIGPTIEEWKKRRETS</sequence>
<evidence type="ECO:0000256" key="6">
    <source>
        <dbReference type="PIRSR" id="PIRSR602129-50"/>
    </source>
</evidence>
<dbReference type="InterPro" id="IPR010977">
    <property type="entry name" value="Aromatic_deC"/>
</dbReference>
<dbReference type="Gene3D" id="1.20.1340.10">
    <property type="entry name" value="dopa decarboxylase, N-terminal domain"/>
    <property type="match status" value="1"/>
</dbReference>
<feature type="modified residue" description="N6-(pyridoxal phosphate)lysine" evidence="6">
    <location>
        <position position="299"/>
    </location>
</feature>
<dbReference type="EMBL" id="KN837146">
    <property type="protein sequence ID" value="KIJ40178.1"/>
    <property type="molecule type" value="Genomic_DNA"/>
</dbReference>
<reference evidence="8 9" key="1">
    <citation type="submission" date="2014-06" db="EMBL/GenBank/DDBJ databases">
        <title>Evolutionary Origins and Diversification of the Mycorrhizal Mutualists.</title>
        <authorList>
            <consortium name="DOE Joint Genome Institute"/>
            <consortium name="Mycorrhizal Genomics Consortium"/>
            <person name="Kohler A."/>
            <person name="Kuo A."/>
            <person name="Nagy L.G."/>
            <person name="Floudas D."/>
            <person name="Copeland A."/>
            <person name="Barry K.W."/>
            <person name="Cichocki N."/>
            <person name="Veneault-Fourrey C."/>
            <person name="LaButti K."/>
            <person name="Lindquist E.A."/>
            <person name="Lipzen A."/>
            <person name="Lundell T."/>
            <person name="Morin E."/>
            <person name="Murat C."/>
            <person name="Riley R."/>
            <person name="Ohm R."/>
            <person name="Sun H."/>
            <person name="Tunlid A."/>
            <person name="Henrissat B."/>
            <person name="Grigoriev I.V."/>
            <person name="Hibbett D.S."/>
            <person name="Martin F."/>
        </authorList>
    </citation>
    <scope>NUCLEOTIDE SEQUENCE [LARGE SCALE GENOMIC DNA]</scope>
    <source>
        <strain evidence="8 9">SS14</strain>
    </source>
</reference>
<keyword evidence="3" id="KW-0210">Decarboxylase</keyword>
<dbReference type="GO" id="GO:0016831">
    <property type="term" value="F:carboxy-lyase activity"/>
    <property type="evidence" value="ECO:0007669"/>
    <property type="project" value="UniProtKB-KW"/>
</dbReference>
<dbReference type="Gene3D" id="3.90.1150.10">
    <property type="entry name" value="Aspartate Aminotransferase, domain 1"/>
    <property type="match status" value="1"/>
</dbReference>
<dbReference type="SUPFAM" id="SSF53383">
    <property type="entry name" value="PLP-dependent transferases"/>
    <property type="match status" value="1"/>
</dbReference>
<dbReference type="GO" id="GO:0005737">
    <property type="term" value="C:cytoplasm"/>
    <property type="evidence" value="ECO:0007669"/>
    <property type="project" value="TreeGrafter"/>
</dbReference>
<dbReference type="InterPro" id="IPR015421">
    <property type="entry name" value="PyrdxlP-dep_Trfase_major"/>
</dbReference>
<keyword evidence="9" id="KW-1185">Reference proteome</keyword>
<dbReference type="Proteomes" id="UP000054279">
    <property type="component" value="Unassembled WGS sequence"/>
</dbReference>
<dbReference type="PRINTS" id="PR00800">
    <property type="entry name" value="YHDCRBOXLASE"/>
</dbReference>
<dbReference type="Gene3D" id="3.40.640.10">
    <property type="entry name" value="Type I PLP-dependent aspartate aminotransferase-like (Major domain)"/>
    <property type="match status" value="1"/>
</dbReference>
<dbReference type="PANTHER" id="PTHR11999:SF70">
    <property type="entry name" value="MIP05841P"/>
    <property type="match status" value="1"/>
</dbReference>
<dbReference type="HOGENOM" id="CLU_011856_3_1_1"/>
<evidence type="ECO:0000256" key="1">
    <source>
        <dbReference type="ARBA" id="ARBA00001933"/>
    </source>
</evidence>
<keyword evidence="5 7" id="KW-0456">Lyase</keyword>
<gene>
    <name evidence="8" type="ORF">M422DRAFT_210014</name>
</gene>
<dbReference type="PROSITE" id="PS00392">
    <property type="entry name" value="DDC_GAD_HDC_YDC"/>
    <property type="match status" value="1"/>
</dbReference>
<dbReference type="GO" id="GO:0030170">
    <property type="term" value="F:pyridoxal phosphate binding"/>
    <property type="evidence" value="ECO:0007669"/>
    <property type="project" value="InterPro"/>
</dbReference>
<keyword evidence="4 6" id="KW-0663">Pyridoxal phosphate</keyword>
<evidence type="ECO:0000256" key="7">
    <source>
        <dbReference type="RuleBase" id="RU000382"/>
    </source>
</evidence>
<accession>A0A0C9UAL3</accession>
<comment type="cofactor">
    <cofactor evidence="1 6 7">
        <name>pyridoxal 5'-phosphate</name>
        <dbReference type="ChEBI" id="CHEBI:597326"/>
    </cofactor>
</comment>
<dbReference type="AlphaFoldDB" id="A0A0C9UAL3"/>
<protein>
    <recommendedName>
        <fullName evidence="10">Aromatic-L-amino-acid decarboxylase</fullName>
    </recommendedName>
</protein>
<organism evidence="8 9">
    <name type="scientific">Sphaerobolus stellatus (strain SS14)</name>
    <dbReference type="NCBI Taxonomy" id="990650"/>
    <lineage>
        <taxon>Eukaryota</taxon>
        <taxon>Fungi</taxon>
        <taxon>Dikarya</taxon>
        <taxon>Basidiomycota</taxon>
        <taxon>Agaricomycotina</taxon>
        <taxon>Agaricomycetes</taxon>
        <taxon>Phallomycetidae</taxon>
        <taxon>Geastrales</taxon>
        <taxon>Sphaerobolaceae</taxon>
        <taxon>Sphaerobolus</taxon>
    </lineage>
</organism>
<dbReference type="Pfam" id="PF00282">
    <property type="entry name" value="Pyridoxal_deC"/>
    <property type="match status" value="1"/>
</dbReference>
<dbReference type="PANTHER" id="PTHR11999">
    <property type="entry name" value="GROUP II PYRIDOXAL-5-PHOSPHATE DECARBOXYLASE"/>
    <property type="match status" value="1"/>
</dbReference>
<dbReference type="InterPro" id="IPR021115">
    <property type="entry name" value="Pyridoxal-P_BS"/>
</dbReference>
<proteinExistence type="inferred from homology"/>
<comment type="similarity">
    <text evidence="2 7">Belongs to the group II decarboxylase family.</text>
</comment>
<dbReference type="InterPro" id="IPR015424">
    <property type="entry name" value="PyrdxlP-dep_Trfase"/>
</dbReference>
<evidence type="ECO:0000313" key="9">
    <source>
        <dbReference type="Proteomes" id="UP000054279"/>
    </source>
</evidence>
<evidence type="ECO:0000313" key="8">
    <source>
        <dbReference type="EMBL" id="KIJ40178.1"/>
    </source>
</evidence>